<reference evidence="3" key="2">
    <citation type="submission" date="2007-04" db="EMBL/GenBank/DDBJ databases">
        <title>The genome of the human body louse.</title>
        <authorList>
            <consortium name="The Human Body Louse Genome Consortium"/>
            <person name="Kirkness E."/>
            <person name="Walenz B."/>
            <person name="Hass B."/>
            <person name="Bruggner R."/>
            <person name="Strausberg R."/>
        </authorList>
    </citation>
    <scope>NUCLEOTIDE SEQUENCE</scope>
    <source>
        <strain evidence="3">USDA</strain>
    </source>
</reference>
<evidence type="ECO:0000313" key="5">
    <source>
        <dbReference type="Proteomes" id="UP000009046"/>
    </source>
</evidence>
<name>E0VCM2_PEDHC</name>
<organism>
    <name type="scientific">Pediculus humanus subsp. corporis</name>
    <name type="common">Body louse</name>
    <dbReference type="NCBI Taxonomy" id="121224"/>
    <lineage>
        <taxon>Eukaryota</taxon>
        <taxon>Metazoa</taxon>
        <taxon>Ecdysozoa</taxon>
        <taxon>Arthropoda</taxon>
        <taxon>Hexapoda</taxon>
        <taxon>Insecta</taxon>
        <taxon>Pterygota</taxon>
        <taxon>Neoptera</taxon>
        <taxon>Paraneoptera</taxon>
        <taxon>Psocodea</taxon>
        <taxon>Troctomorpha</taxon>
        <taxon>Phthiraptera</taxon>
        <taxon>Anoplura</taxon>
        <taxon>Pediculidae</taxon>
        <taxon>Pediculus</taxon>
    </lineage>
</organism>
<protein>
    <recommendedName>
        <fullName evidence="1">UBX domain-containing protein 4</fullName>
    </recommendedName>
</protein>
<dbReference type="GO" id="GO:0036503">
    <property type="term" value="P:ERAD pathway"/>
    <property type="evidence" value="ECO:0007669"/>
    <property type="project" value="TreeGrafter"/>
</dbReference>
<dbReference type="PANTHER" id="PTHR46424">
    <property type="entry name" value="UBX DOMAIN-CONTAINING PROTEIN 4"/>
    <property type="match status" value="1"/>
</dbReference>
<dbReference type="InterPro" id="IPR029071">
    <property type="entry name" value="Ubiquitin-like_domsf"/>
</dbReference>
<dbReference type="GO" id="GO:0005783">
    <property type="term" value="C:endoplasmic reticulum"/>
    <property type="evidence" value="ECO:0007669"/>
    <property type="project" value="TreeGrafter"/>
</dbReference>
<dbReference type="EnsemblMetazoa" id="PHUM090380-RA">
    <property type="protein sequence ID" value="PHUM090380-PA"/>
    <property type="gene ID" value="PHUM090380"/>
</dbReference>
<dbReference type="SUPFAM" id="SSF54236">
    <property type="entry name" value="Ubiquitin-like"/>
    <property type="match status" value="1"/>
</dbReference>
<dbReference type="Proteomes" id="UP000009046">
    <property type="component" value="Unassembled WGS sequence"/>
</dbReference>
<reference evidence="4" key="3">
    <citation type="submission" date="2020-05" db="UniProtKB">
        <authorList>
            <consortium name="EnsemblMetazoa"/>
        </authorList>
    </citation>
    <scope>IDENTIFICATION</scope>
    <source>
        <strain evidence="4">USDA</strain>
    </source>
</reference>
<dbReference type="RefSeq" id="XP_002423866.1">
    <property type="nucleotide sequence ID" value="XM_002423821.1"/>
</dbReference>
<evidence type="ECO:0000259" key="2">
    <source>
        <dbReference type="PROSITE" id="PS50033"/>
    </source>
</evidence>
<accession>E0VCM2</accession>
<dbReference type="InterPro" id="IPR001012">
    <property type="entry name" value="UBX_dom"/>
</dbReference>
<dbReference type="GeneID" id="8237974"/>
<evidence type="ECO:0000256" key="1">
    <source>
        <dbReference type="ARBA" id="ARBA00040925"/>
    </source>
</evidence>
<dbReference type="EMBL" id="DS235059">
    <property type="protein sequence ID" value="EEB11128.1"/>
    <property type="molecule type" value="Genomic_DNA"/>
</dbReference>
<dbReference type="EMBL" id="AAZO01001078">
    <property type="status" value="NOT_ANNOTATED_CDS"/>
    <property type="molecule type" value="Genomic_DNA"/>
</dbReference>
<reference evidence="3" key="1">
    <citation type="submission" date="2007-04" db="EMBL/GenBank/DDBJ databases">
        <title>Annotation of Pediculus humanus corporis strain USDA.</title>
        <authorList>
            <person name="Kirkness E."/>
            <person name="Hannick L."/>
            <person name="Hass B."/>
            <person name="Bruggner R."/>
            <person name="Lawson D."/>
            <person name="Bidwell S."/>
            <person name="Joardar V."/>
            <person name="Caler E."/>
            <person name="Walenz B."/>
            <person name="Inman J."/>
            <person name="Schobel S."/>
            <person name="Galinsky K."/>
            <person name="Amedeo P."/>
            <person name="Strausberg R."/>
        </authorList>
    </citation>
    <scope>NUCLEOTIDE SEQUENCE</scope>
    <source>
        <strain evidence="3">USDA</strain>
    </source>
</reference>
<dbReference type="PROSITE" id="PS50033">
    <property type="entry name" value="UBX"/>
    <property type="match status" value="1"/>
</dbReference>
<sequence>MLWFDGPVKNAVEKVKSNGFTLIVFVQDVNVPIPSIFLIGNDGIPIKVISSKRISDVSHAINNAFEDQKLKNLICKKLERENAQKSHKIKTNISNMPSWEFPDLSTLGDIKAYLSEKIKLSTNFKLLRAFPRTTFTTEDETKTLVDLSLTPNATLIVIPGILIIPENR</sequence>
<feature type="domain" description="UBX" evidence="2">
    <location>
        <begin position="100"/>
        <end position="157"/>
    </location>
</feature>
<dbReference type="CTD" id="8237974"/>
<dbReference type="SMART" id="SM00166">
    <property type="entry name" value="UBX"/>
    <property type="match status" value="1"/>
</dbReference>
<keyword evidence="5" id="KW-1185">Reference proteome</keyword>
<evidence type="ECO:0000313" key="4">
    <source>
        <dbReference type="EnsemblMetazoa" id="PHUM090380-PA"/>
    </source>
</evidence>
<dbReference type="InParanoid" id="E0VCM2"/>
<dbReference type="PANTHER" id="PTHR46424:SF1">
    <property type="entry name" value="UBX DOMAIN-CONTAINING PROTEIN 4"/>
    <property type="match status" value="1"/>
</dbReference>
<proteinExistence type="predicted"/>
<dbReference type="KEGG" id="phu:Phum_PHUM090380"/>
<dbReference type="Pfam" id="PF00789">
    <property type="entry name" value="UBX"/>
    <property type="match status" value="1"/>
</dbReference>
<dbReference type="HOGENOM" id="CLU_1588439_0_0_1"/>
<evidence type="ECO:0000313" key="3">
    <source>
        <dbReference type="EMBL" id="EEB11128.1"/>
    </source>
</evidence>
<dbReference type="AlphaFoldDB" id="E0VCM2"/>
<dbReference type="Gene3D" id="3.10.20.90">
    <property type="entry name" value="Phosphatidylinositol 3-kinase Catalytic Subunit, Chain A, domain 1"/>
    <property type="match status" value="1"/>
</dbReference>
<gene>
    <name evidence="4" type="primary">8237974</name>
    <name evidence="3" type="ORF">Phum_PHUM090380</name>
</gene>
<dbReference type="OrthoDB" id="2445133at2759"/>
<dbReference type="VEuPathDB" id="VectorBase:PHUM090380"/>